<evidence type="ECO:0000313" key="3">
    <source>
        <dbReference type="EMBL" id="AEV70406.1"/>
    </source>
</evidence>
<dbReference type="FunFam" id="2.10.310.10:FF:000001">
    <property type="entry name" value="Serpin family A member 1"/>
    <property type="match status" value="1"/>
</dbReference>
<dbReference type="InterPro" id="IPR042185">
    <property type="entry name" value="Serpin_sf_2"/>
</dbReference>
<gene>
    <name evidence="3" type="ordered locus">Clocl_3968</name>
</gene>
<sequence length="613" mass="69034" precursor="true">MILAIIVLCQLFYVIPVFSESLFGDLNGDNSVDSIDYALLKTYLLYTRAPSGDNWMEHADVYRDGEINSLDLAILKKYLLGMTKSLPFNPEGNDSQPTPTFEIPVTPTPKEDWIPFVPPAENVSLKLVIDNSYQTGANQQKYIQVEITFNDGGYRIADEGKLECTTSQSGELYFYTSGVKIEKYVGSGGVTMALMHKVIKYPVENQLGDKNRFDFKVYDKIVTGFSFTTNSVIMPEPITYDAEVNEKFVNANAQFAADLFQKFSKDDLEENVFFSPFSISMALSMAYQGADTTTKDAMAEALNYKGMTDDEINQSYRAHLDYFKKLYPQIELDVANSIWIKENSQIKESFLNKNNEVFDAYSSFLDFSSPEACDIMNKWISDATKGKINNVIKSPIQSNIVLYLMNAIYFNGSWTDKFDITQTTNSYFTNIKGEKELVPMMNRTGKYKYAQTSEYRAVEIPYGSRNVSMYCILPEKDNVNDFISQFDNNKWNEVKSKLSMRSNVRLSIPRFKIEYEPGDIIGKLTELGMGEAFSYGADFSGISDNAPWIGDIKHKAVIDVNEKGTEASVITTIGMATPSIPDAFTANKPFMFVIADNVTGSILFMGKVVSVRN</sequence>
<dbReference type="InterPro" id="IPR036186">
    <property type="entry name" value="Serpin_sf"/>
</dbReference>
<accession>G8M386</accession>
<dbReference type="InterPro" id="IPR042178">
    <property type="entry name" value="Serpin_sf_1"/>
</dbReference>
<dbReference type="GO" id="GO:0005615">
    <property type="term" value="C:extracellular space"/>
    <property type="evidence" value="ECO:0007669"/>
    <property type="project" value="InterPro"/>
</dbReference>
<dbReference type="SMART" id="SM00093">
    <property type="entry name" value="SERPIN"/>
    <property type="match status" value="1"/>
</dbReference>
<dbReference type="InterPro" id="IPR036439">
    <property type="entry name" value="Dockerin_dom_sf"/>
</dbReference>
<dbReference type="PROSITE" id="PS51766">
    <property type="entry name" value="DOCKERIN"/>
    <property type="match status" value="1"/>
</dbReference>
<dbReference type="CDD" id="cd14256">
    <property type="entry name" value="Dockerin_I"/>
    <property type="match status" value="1"/>
</dbReference>
<dbReference type="STRING" id="720554.Clocl_3968"/>
<organism evidence="3 4">
    <name type="scientific">Acetivibrio clariflavus (strain DSM 19732 / NBRC 101661 / EBR45)</name>
    <name type="common">Clostridium clariflavum</name>
    <dbReference type="NCBI Taxonomy" id="720554"/>
    <lineage>
        <taxon>Bacteria</taxon>
        <taxon>Bacillati</taxon>
        <taxon>Bacillota</taxon>
        <taxon>Clostridia</taxon>
        <taxon>Eubacteriales</taxon>
        <taxon>Oscillospiraceae</taxon>
        <taxon>Acetivibrio</taxon>
    </lineage>
</organism>
<protein>
    <submittedName>
        <fullName evidence="3">Serine protease inhibitor</fullName>
    </submittedName>
</protein>
<dbReference type="GO" id="GO:0000272">
    <property type="term" value="P:polysaccharide catabolic process"/>
    <property type="evidence" value="ECO:0007669"/>
    <property type="project" value="InterPro"/>
</dbReference>
<name>G8M386_ACECE</name>
<dbReference type="Gene3D" id="3.30.497.10">
    <property type="entry name" value="Antithrombin, subunit I, domain 2"/>
    <property type="match status" value="1"/>
</dbReference>
<comment type="similarity">
    <text evidence="1">Belongs to the serpin family.</text>
</comment>
<dbReference type="PANTHER" id="PTHR11461">
    <property type="entry name" value="SERINE PROTEASE INHIBITOR, SERPIN"/>
    <property type="match status" value="1"/>
</dbReference>
<feature type="domain" description="Dockerin" evidence="2">
    <location>
        <begin position="19"/>
        <end position="88"/>
    </location>
</feature>
<dbReference type="eggNOG" id="COG4826">
    <property type="taxonomic scope" value="Bacteria"/>
</dbReference>
<reference evidence="3 4" key="2">
    <citation type="journal article" date="2012" name="Stand. Genomic Sci.">
        <title>Complete Genome Sequence of Clostridium clariflavum DSM 19732.</title>
        <authorList>
            <person name="Izquierdo J.A."/>
            <person name="Goodwin L."/>
            <person name="Davenport K.W."/>
            <person name="Teshima H."/>
            <person name="Bruce D."/>
            <person name="Detter C."/>
            <person name="Tapia R."/>
            <person name="Han S."/>
            <person name="Land M."/>
            <person name="Hauser L."/>
            <person name="Jeffries C.D."/>
            <person name="Han J."/>
            <person name="Pitluck S."/>
            <person name="Nolan M."/>
            <person name="Chen A."/>
            <person name="Huntemann M."/>
            <person name="Mavromatis K."/>
            <person name="Mikhailova N."/>
            <person name="Liolios K."/>
            <person name="Woyke T."/>
            <person name="Lynd L.R."/>
        </authorList>
    </citation>
    <scope>NUCLEOTIDE SEQUENCE [LARGE SCALE GENOMIC DNA]</scope>
    <source>
        <strain evidence="4">DSM 19732 / NBRC 101661 / EBR45</strain>
    </source>
</reference>
<dbReference type="EMBL" id="CP003065">
    <property type="protein sequence ID" value="AEV70406.1"/>
    <property type="molecule type" value="Genomic_DNA"/>
</dbReference>
<dbReference type="AlphaFoldDB" id="G8M386"/>
<dbReference type="Gene3D" id="2.30.39.10">
    <property type="entry name" value="Alpha-1-antitrypsin, domain 1"/>
    <property type="match status" value="1"/>
</dbReference>
<dbReference type="InterPro" id="IPR002105">
    <property type="entry name" value="Dockerin_1_rpt"/>
</dbReference>
<dbReference type="Gene3D" id="1.10.1330.10">
    <property type="entry name" value="Dockerin domain"/>
    <property type="match status" value="1"/>
</dbReference>
<dbReference type="SUPFAM" id="SSF56574">
    <property type="entry name" value="Serpins"/>
    <property type="match status" value="1"/>
</dbReference>
<dbReference type="GO" id="GO:0004867">
    <property type="term" value="F:serine-type endopeptidase inhibitor activity"/>
    <property type="evidence" value="ECO:0007669"/>
    <property type="project" value="InterPro"/>
</dbReference>
<evidence type="ECO:0000259" key="2">
    <source>
        <dbReference type="PROSITE" id="PS51766"/>
    </source>
</evidence>
<dbReference type="Proteomes" id="UP000005435">
    <property type="component" value="Chromosome"/>
</dbReference>
<keyword evidence="4" id="KW-1185">Reference proteome</keyword>
<dbReference type="InterPro" id="IPR016134">
    <property type="entry name" value="Dockerin_dom"/>
</dbReference>
<dbReference type="HOGENOM" id="CLU_445303_0_0_9"/>
<evidence type="ECO:0000256" key="1">
    <source>
        <dbReference type="RuleBase" id="RU000411"/>
    </source>
</evidence>
<dbReference type="SUPFAM" id="SSF63446">
    <property type="entry name" value="Type I dockerin domain"/>
    <property type="match status" value="1"/>
</dbReference>
<proteinExistence type="inferred from homology"/>
<reference evidence="4" key="1">
    <citation type="submission" date="2011-12" db="EMBL/GenBank/DDBJ databases">
        <title>Complete sequence of Clostridium clariflavum DSM 19732.</title>
        <authorList>
            <consortium name="US DOE Joint Genome Institute"/>
            <person name="Lucas S."/>
            <person name="Han J."/>
            <person name="Lapidus A."/>
            <person name="Cheng J.-F."/>
            <person name="Goodwin L."/>
            <person name="Pitluck S."/>
            <person name="Peters L."/>
            <person name="Teshima H."/>
            <person name="Detter J.C."/>
            <person name="Han C."/>
            <person name="Tapia R."/>
            <person name="Land M."/>
            <person name="Hauser L."/>
            <person name="Kyrpides N."/>
            <person name="Ivanova N."/>
            <person name="Pagani I."/>
            <person name="Kitzmiller T."/>
            <person name="Lynd L."/>
            <person name="Izquierdo J."/>
            <person name="Woyke T."/>
        </authorList>
    </citation>
    <scope>NUCLEOTIDE SEQUENCE [LARGE SCALE GENOMIC DNA]</scope>
    <source>
        <strain evidence="4">DSM 19732 / NBRC 101661 / EBR45</strain>
    </source>
</reference>
<dbReference type="InterPro" id="IPR023796">
    <property type="entry name" value="Serpin_dom"/>
</dbReference>
<dbReference type="Pfam" id="PF00079">
    <property type="entry name" value="Serpin"/>
    <property type="match status" value="1"/>
</dbReference>
<dbReference type="InterPro" id="IPR023795">
    <property type="entry name" value="Serpin_CS"/>
</dbReference>
<evidence type="ECO:0000313" key="4">
    <source>
        <dbReference type="Proteomes" id="UP000005435"/>
    </source>
</evidence>
<dbReference type="GO" id="GO:0004553">
    <property type="term" value="F:hydrolase activity, hydrolyzing O-glycosyl compounds"/>
    <property type="evidence" value="ECO:0007669"/>
    <property type="project" value="InterPro"/>
</dbReference>
<dbReference type="KEGG" id="ccl:Clocl_3968"/>
<dbReference type="PROSITE" id="PS00284">
    <property type="entry name" value="SERPIN"/>
    <property type="match status" value="1"/>
</dbReference>
<dbReference type="Pfam" id="PF00404">
    <property type="entry name" value="Dockerin_1"/>
    <property type="match status" value="1"/>
</dbReference>
<dbReference type="PANTHER" id="PTHR11461:SF211">
    <property type="entry name" value="GH10112P-RELATED"/>
    <property type="match status" value="1"/>
</dbReference>
<dbReference type="CDD" id="cd19588">
    <property type="entry name" value="serpin_miropin-like"/>
    <property type="match status" value="1"/>
</dbReference>
<dbReference type="InterPro" id="IPR000215">
    <property type="entry name" value="Serpin_fam"/>
</dbReference>